<dbReference type="EMBL" id="FMUT01000006">
    <property type="protein sequence ID" value="SCY75360.1"/>
    <property type="molecule type" value="Genomic_DNA"/>
</dbReference>
<dbReference type="NCBIfam" id="TIGR03344">
    <property type="entry name" value="VI_effect_Hcp1"/>
    <property type="match status" value="1"/>
</dbReference>
<dbReference type="Pfam" id="PF05638">
    <property type="entry name" value="T6SS_HCP"/>
    <property type="match status" value="1"/>
</dbReference>
<dbReference type="Proteomes" id="UP000183031">
    <property type="component" value="Unassembled WGS sequence"/>
</dbReference>
<proteinExistence type="predicted"/>
<name>A0A1G5II41_9GAMM</name>
<evidence type="ECO:0000313" key="1">
    <source>
        <dbReference type="EMBL" id="SCY75360.1"/>
    </source>
</evidence>
<reference evidence="1 2" key="1">
    <citation type="submission" date="2016-10" db="EMBL/GenBank/DDBJ databases">
        <authorList>
            <person name="Varghese N."/>
            <person name="Submissions S."/>
        </authorList>
    </citation>
    <scope>NUCLEOTIDE SEQUENCE [LARGE SCALE GENOMIC DNA]</scope>
    <source>
        <strain evidence="1 2">CGMCC 1.6853</strain>
    </source>
</reference>
<evidence type="ECO:0000313" key="2">
    <source>
        <dbReference type="Proteomes" id="UP000183031"/>
    </source>
</evidence>
<dbReference type="InterPro" id="IPR053165">
    <property type="entry name" value="HSI-I_assembly_Hcp1"/>
</dbReference>
<dbReference type="GeneID" id="93698650"/>
<dbReference type="Gene3D" id="2.30.110.20">
    <property type="entry name" value="Hcp1-like"/>
    <property type="match status" value="1"/>
</dbReference>
<dbReference type="PANTHER" id="PTHR36152">
    <property type="entry name" value="CYTOPLASMIC PROTEIN-RELATED"/>
    <property type="match status" value="1"/>
</dbReference>
<sequence length="160" mass="17473">MAMDMFLKVEGINGESKNANHKQWIDVFSFNWGARQPGNMAVGGGGGTGKVNFRDLTVQALIDKATPALLKYCSAGKHLAKVQLSLCKAGGQEVEYTRITLEDVLVTHTDFIGVEHGSTLGIEYSFQAGKVSMEYWEQAKQGNKGASVQMGWDIKQNKES</sequence>
<protein>
    <submittedName>
        <fullName evidence="1">Type VI secretion system secreted protein Hcp</fullName>
    </submittedName>
</protein>
<dbReference type="SUPFAM" id="SSF141452">
    <property type="entry name" value="Hcp1-like"/>
    <property type="match status" value="1"/>
</dbReference>
<dbReference type="InterPro" id="IPR008514">
    <property type="entry name" value="T6SS_Hcp"/>
</dbReference>
<gene>
    <name evidence="1" type="ORF">SAMN02927935_02264</name>
</gene>
<accession>A0A1G5II41</accession>
<dbReference type="InterPro" id="IPR036624">
    <property type="entry name" value="Hcp1-lik_sf"/>
</dbReference>
<keyword evidence="2" id="KW-1185">Reference proteome</keyword>
<comment type="caution">
    <text evidence="1">The sequence shown here is derived from an EMBL/GenBank/DDBJ whole genome shotgun (WGS) entry which is preliminary data.</text>
</comment>
<organism evidence="1 2">
    <name type="scientific">Serratia nematodiphila</name>
    <dbReference type="NCBI Taxonomy" id="458197"/>
    <lineage>
        <taxon>Bacteria</taxon>
        <taxon>Pseudomonadati</taxon>
        <taxon>Pseudomonadota</taxon>
        <taxon>Gammaproteobacteria</taxon>
        <taxon>Enterobacterales</taxon>
        <taxon>Yersiniaceae</taxon>
        <taxon>Serratia</taxon>
    </lineage>
</organism>
<dbReference type="PANTHER" id="PTHR36152:SF5">
    <property type="entry name" value="PROTEIN HCP1"/>
    <property type="match status" value="1"/>
</dbReference>
<dbReference type="RefSeq" id="WP_004937359.1">
    <property type="nucleotide sequence ID" value="NZ_CBCSIN010000004.1"/>
</dbReference>